<proteinExistence type="predicted"/>
<dbReference type="Gene3D" id="3.40.640.10">
    <property type="entry name" value="Type I PLP-dependent aspartate aminotransferase-like (Major domain)"/>
    <property type="match status" value="1"/>
</dbReference>
<accession>A0A1M5MRH7</accession>
<keyword evidence="6" id="KW-1185">Reference proteome</keyword>
<evidence type="ECO:0000256" key="1">
    <source>
        <dbReference type="ARBA" id="ARBA00001933"/>
    </source>
</evidence>
<dbReference type="AlphaFoldDB" id="A0A1M5MRH7"/>
<dbReference type="Proteomes" id="UP000242329">
    <property type="component" value="Unassembled WGS sequence"/>
</dbReference>
<sequence length="893" mass="98866">MEIRYDELLNPTVARLLKTFRLDKDYVYGEGNYLTDQDGVRYLDFIAQYGAIPFGYNPEFIWEALDRVRRNKIPSLTQPSLPGEALRLARKLMELSPGDLTYSTFCQSGAEAVEAAIKLARSATGRKIIVSTIKSFHGKTLGALSATGREVYQTPFGAPVPGFVHIPYNDIEALEKVLREYEGEIAGFIVEPVQGEGGMIPAQPGYLKKAEELCRKYGVVFVVDEIQTGLGRTGYLFACEEEGVEPDVMLLAKALGGGLVPLGVCLSSPRVYNDDFGSLHSSTFANNNLTCAVGLAVLDYLTRDNRRFIEEVKAKGDYLLEKAYALGRKYPEVIKEVRGKGLMVGIEFYEFCDCGSFDMAYLADVKGFTALLAGFLLNVYNIRLAPFLNNPMTLRLEPPLTVTYSEIDYVMEALEKVCQILEKRDYAKLYRYLLGDYAKPEKIDDYRGISRKIKGSSLQEGEEATEKFAFIIHYPGPEDVVINNPSFASFSREELYRFMDWQTSYDEPGVVCHMPAIRSKTGKIAQGWLIGIPYGGKQIMSLPREVTVEAVQKAVDLGRDLGARIVGLGALSSVVTRGGRAVQGRGVAVTSGNSFTTIMALEALFLGAGKMHIDVPKSRGAVVGATGSIGRACALIMSEEVRYITLLGNPEHPVSSKNRLNSLLNEMLAYAYRRRKEGKIKGLSAWLDEVLSLLERKNDEKARELKNKWEMNNDFSMELLQEICDYLGISLPVNFSLDIENTLPRCDLIIAASNSPDYIIYPHHLKPGAVVCDVARPADVSPEVLDKRDDVLILEGGLVEYPDPVVFGPNFGYRDGVSLACLSETVLLALEGDYNDYSIGSKLSLETVAYLRGLGEKHGFKLAGLVMGGREVTDEDIERIYNNALRMKKAESI</sequence>
<dbReference type="EMBL" id="FQWY01000013">
    <property type="protein sequence ID" value="SHG79984.1"/>
    <property type="molecule type" value="Genomic_DNA"/>
</dbReference>
<protein>
    <submittedName>
        <fullName evidence="5">Acetylornithine/succinyldiaminopimelate/putrescine aminotransferase</fullName>
    </submittedName>
</protein>
<dbReference type="PANTHER" id="PTHR11986">
    <property type="entry name" value="AMINOTRANSFERASE CLASS III"/>
    <property type="match status" value="1"/>
</dbReference>
<keyword evidence="3 5" id="KW-0808">Transferase</keyword>
<dbReference type="Pfam" id="PF00202">
    <property type="entry name" value="Aminotran_3"/>
    <property type="match status" value="1"/>
</dbReference>
<keyword evidence="2 5" id="KW-0032">Aminotransferase</keyword>
<evidence type="ECO:0000256" key="2">
    <source>
        <dbReference type="ARBA" id="ARBA00022576"/>
    </source>
</evidence>
<dbReference type="PANTHER" id="PTHR11986:SF79">
    <property type="entry name" value="ACETYLORNITHINE AMINOTRANSFERASE, MITOCHONDRIAL"/>
    <property type="match status" value="1"/>
</dbReference>
<dbReference type="FunFam" id="3.40.640.10:FF:000004">
    <property type="entry name" value="Acetylornithine aminotransferase"/>
    <property type="match status" value="1"/>
</dbReference>
<dbReference type="OrthoDB" id="9801052at2"/>
<dbReference type="SUPFAM" id="SSF53383">
    <property type="entry name" value="PLP-dependent transferases"/>
    <property type="match status" value="1"/>
</dbReference>
<organism evidence="5 6">
    <name type="scientific">Thermosyntropha lipolytica DSM 11003</name>
    <dbReference type="NCBI Taxonomy" id="1123382"/>
    <lineage>
        <taxon>Bacteria</taxon>
        <taxon>Bacillati</taxon>
        <taxon>Bacillota</taxon>
        <taxon>Clostridia</taxon>
        <taxon>Eubacteriales</taxon>
        <taxon>Syntrophomonadaceae</taxon>
        <taxon>Thermosyntropha</taxon>
    </lineage>
</organism>
<name>A0A1M5MRH7_9FIRM</name>
<dbReference type="PROSITE" id="PS00600">
    <property type="entry name" value="AA_TRANSFER_CLASS_3"/>
    <property type="match status" value="1"/>
</dbReference>
<dbReference type="InterPro" id="IPR015424">
    <property type="entry name" value="PyrdxlP-dep_Trfase"/>
</dbReference>
<dbReference type="STRING" id="1123382.SAMN02745221_00991"/>
<comment type="cofactor">
    <cofactor evidence="1">
        <name>pyridoxal 5'-phosphate</name>
        <dbReference type="ChEBI" id="CHEBI:597326"/>
    </cofactor>
</comment>
<dbReference type="RefSeq" id="WP_073090899.1">
    <property type="nucleotide sequence ID" value="NZ_FQWY01000013.1"/>
</dbReference>
<evidence type="ECO:0000313" key="5">
    <source>
        <dbReference type="EMBL" id="SHG79984.1"/>
    </source>
</evidence>
<gene>
    <name evidence="5" type="ORF">SAMN02745221_00991</name>
</gene>
<dbReference type="InterPro" id="IPR049704">
    <property type="entry name" value="Aminotrans_3_PPA_site"/>
</dbReference>
<evidence type="ECO:0000256" key="4">
    <source>
        <dbReference type="ARBA" id="ARBA00022898"/>
    </source>
</evidence>
<dbReference type="GO" id="GO:0042802">
    <property type="term" value="F:identical protein binding"/>
    <property type="evidence" value="ECO:0007669"/>
    <property type="project" value="TreeGrafter"/>
</dbReference>
<dbReference type="InterPro" id="IPR005814">
    <property type="entry name" value="Aminotrans_3"/>
</dbReference>
<dbReference type="CDD" id="cd00610">
    <property type="entry name" value="OAT_like"/>
    <property type="match status" value="1"/>
</dbReference>
<evidence type="ECO:0000256" key="3">
    <source>
        <dbReference type="ARBA" id="ARBA00022679"/>
    </source>
</evidence>
<dbReference type="InterPro" id="IPR015421">
    <property type="entry name" value="PyrdxlP-dep_Trfase_major"/>
</dbReference>
<reference evidence="6" key="1">
    <citation type="submission" date="2016-11" db="EMBL/GenBank/DDBJ databases">
        <authorList>
            <person name="Varghese N."/>
            <person name="Submissions S."/>
        </authorList>
    </citation>
    <scope>NUCLEOTIDE SEQUENCE [LARGE SCALE GENOMIC DNA]</scope>
    <source>
        <strain evidence="6">DSM 11003</strain>
    </source>
</reference>
<dbReference type="InterPro" id="IPR015422">
    <property type="entry name" value="PyrdxlP-dep_Trfase_small"/>
</dbReference>
<evidence type="ECO:0000313" key="6">
    <source>
        <dbReference type="Proteomes" id="UP000242329"/>
    </source>
</evidence>
<dbReference type="GO" id="GO:0008483">
    <property type="term" value="F:transaminase activity"/>
    <property type="evidence" value="ECO:0007669"/>
    <property type="project" value="UniProtKB-KW"/>
</dbReference>
<dbReference type="Gene3D" id="3.90.1150.10">
    <property type="entry name" value="Aspartate Aminotransferase, domain 1"/>
    <property type="match status" value="1"/>
</dbReference>
<dbReference type="InterPro" id="IPR050103">
    <property type="entry name" value="Class-III_PLP-dep_AT"/>
</dbReference>
<dbReference type="Gene3D" id="3.40.50.720">
    <property type="entry name" value="NAD(P)-binding Rossmann-like Domain"/>
    <property type="match status" value="1"/>
</dbReference>
<dbReference type="GO" id="GO:0030170">
    <property type="term" value="F:pyridoxal phosphate binding"/>
    <property type="evidence" value="ECO:0007669"/>
    <property type="project" value="InterPro"/>
</dbReference>
<keyword evidence="4" id="KW-0663">Pyridoxal phosphate</keyword>